<dbReference type="Pfam" id="PF01564">
    <property type="entry name" value="Spermine_synth"/>
    <property type="match status" value="1"/>
</dbReference>
<evidence type="ECO:0000313" key="7">
    <source>
        <dbReference type="RefSeq" id="XP_030764316.1"/>
    </source>
</evidence>
<dbReference type="Gene3D" id="3.40.50.150">
    <property type="entry name" value="Vaccinia Virus protein VP39"/>
    <property type="match status" value="1"/>
</dbReference>
<evidence type="ECO:0000313" key="6">
    <source>
        <dbReference type="Proteomes" id="UP000504635"/>
    </source>
</evidence>
<feature type="compositionally biased region" description="Polar residues" evidence="4">
    <location>
        <begin position="685"/>
        <end position="695"/>
    </location>
</feature>
<evidence type="ECO:0000256" key="2">
    <source>
        <dbReference type="ARBA" id="ARBA00022679"/>
    </source>
</evidence>
<dbReference type="PANTHER" id="PTHR46315:SF1">
    <property type="entry name" value="SPERMINE SYNTHASE"/>
    <property type="match status" value="1"/>
</dbReference>
<dbReference type="InParanoid" id="A0A6J2YLY8"/>
<feature type="region of interest" description="Disordered" evidence="4">
    <location>
        <begin position="354"/>
        <end position="395"/>
    </location>
</feature>
<feature type="compositionally biased region" description="Polar residues" evidence="4">
    <location>
        <begin position="517"/>
        <end position="531"/>
    </location>
</feature>
<evidence type="ECO:0000256" key="1">
    <source>
        <dbReference type="ARBA" id="ARBA00007867"/>
    </source>
</evidence>
<keyword evidence="3" id="KW-0620">Polyamine biosynthesis</keyword>
<dbReference type="PROSITE" id="PS51006">
    <property type="entry name" value="PABS_2"/>
    <property type="match status" value="1"/>
</dbReference>
<dbReference type="CDD" id="cd02440">
    <property type="entry name" value="AdoMet_MTases"/>
    <property type="match status" value="1"/>
</dbReference>
<dbReference type="SUPFAM" id="SSF53335">
    <property type="entry name" value="S-adenosyl-L-methionine-dependent methyltransferases"/>
    <property type="match status" value="1"/>
</dbReference>
<dbReference type="PANTHER" id="PTHR46315">
    <property type="entry name" value="SPERMINE SYNTHASE"/>
    <property type="match status" value="1"/>
</dbReference>
<keyword evidence="6" id="KW-1185">Reference proteome</keyword>
<sequence>MAVNSILLDFSVDPSLAKSEASLSVLSTNIENVLRDFLTGLKAASSFEVEDSLVKVFTASHGAVVNLRMFNNGLVILNIDYYKGEKQEPLLSIDLSKVFEQKLAVALDSFRSKMFPPIKRGIPLDVYLSSSGSIILVLCMKCHALERDLKERVVQIKRSQTLVPLKRGLFIRYFQSSDERLLEYDIDSLVFEEITPFQKVQIVHSKTLGNMLVLDDLQNFPVIGGGDGALLYELLKEQPKEVIMLEIDDVVMKACAKYMRSVCGDVLDQYSAPNYKIIVGDCMKYLEQYIKEGRKFDYVFGDLTDVPISESHSGELWTFIDKILKMSFKVLKPTGRFMTHKVFRTVSGEYKHEKDKFKEQKNIATHPLRASEKTSHHGYSAKSSGTDVERASNFGENKSTKSLDIVPLLGASEKKSHQGYSAKSSGIVPSLGASEKTSHQGYSAKSSGTDAERASNFGENKSTKSLGIVHSLGASEKTSHQGYGAKSSGTDTERASNFEENKSTKSLGFAASLGASEKTSNQGYSAKSSGTDAERASNLGENKSTKSLDIVPSLGASEKKSYHGYSAKSNGTDTERASNFGENKSTKSLGFAPPLGASEKTSHQGYSAKSSGTDTERASNYGENKSTKSLGIVPPLGASEKTSHQGYSAKSSGTDTERGSNFGENKSTKSQGIVPPLGVSEKTSHQGYSAKSSGTDAERASNLRQNKSMKPLDAYKNKSAQSKEQKHKALTAKLRASNSIILSENIISQREKHTQSTTNNTGKAPKQPEKKPMNSLDITSKNDAKISSTGNTSSISFHPNRQQLKIAEKTDLGISKVIAVKHTVSTNTFIVASMRLVQFCSSSLQLSTKLYGSM</sequence>
<dbReference type="InterPro" id="IPR015576">
    <property type="entry name" value="Spermine_synthase_animal"/>
</dbReference>
<feature type="domain" description="PABS" evidence="5">
    <location>
        <begin position="222"/>
        <end position="340"/>
    </location>
</feature>
<dbReference type="RefSeq" id="XP_030764316.1">
    <property type="nucleotide sequence ID" value="XM_030908456.1"/>
</dbReference>
<protein>
    <submittedName>
        <fullName evidence="7">Uncharacterized protein LOC115888676</fullName>
    </submittedName>
</protein>
<keyword evidence="2 3" id="KW-0808">Transferase</keyword>
<proteinExistence type="inferred from homology"/>
<dbReference type="InterPro" id="IPR035246">
    <property type="entry name" value="Spermidine_synt_N"/>
</dbReference>
<feature type="compositionally biased region" description="Basic and acidic residues" evidence="4">
    <location>
        <begin position="713"/>
        <end position="724"/>
    </location>
</feature>
<dbReference type="Pfam" id="PF17284">
    <property type="entry name" value="Spermine_synt_N"/>
    <property type="match status" value="1"/>
</dbReference>
<dbReference type="GO" id="GO:0016768">
    <property type="term" value="F:spermine synthase activity"/>
    <property type="evidence" value="ECO:0007669"/>
    <property type="project" value="InterPro"/>
</dbReference>
<dbReference type="OrthoDB" id="5953636at2759"/>
<evidence type="ECO:0000259" key="5">
    <source>
        <dbReference type="PROSITE" id="PS51006"/>
    </source>
</evidence>
<name>A0A6J2YLY8_SITOR</name>
<accession>A0A6J2YLY8</accession>
<dbReference type="InterPro" id="IPR037163">
    <property type="entry name" value="Spermidine_synt_N_sf"/>
</dbReference>
<gene>
    <name evidence="7" type="primary">LOC115888676</name>
</gene>
<dbReference type="GeneID" id="115888676"/>
<feature type="compositionally biased region" description="Polar residues" evidence="4">
    <location>
        <begin position="439"/>
        <end position="449"/>
    </location>
</feature>
<evidence type="ECO:0000256" key="4">
    <source>
        <dbReference type="SAM" id="MobiDB-lite"/>
    </source>
</evidence>
<dbReference type="AlphaFoldDB" id="A0A6J2YLY8"/>
<comment type="similarity">
    <text evidence="1">Belongs to the spermidine/spermine synthase family.</text>
</comment>
<reference evidence="7" key="1">
    <citation type="submission" date="2025-08" db="UniProtKB">
        <authorList>
            <consortium name="RefSeq"/>
        </authorList>
    </citation>
    <scope>IDENTIFICATION</scope>
    <source>
        <tissue evidence="7">Gonads</tissue>
    </source>
</reference>
<feature type="compositionally biased region" description="Polar residues" evidence="4">
    <location>
        <begin position="662"/>
        <end position="671"/>
    </location>
</feature>
<dbReference type="InterPro" id="IPR029063">
    <property type="entry name" value="SAM-dependent_MTases_sf"/>
</dbReference>
<dbReference type="KEGG" id="soy:115888676"/>
<dbReference type="InterPro" id="IPR030374">
    <property type="entry name" value="PABS"/>
</dbReference>
<dbReference type="Proteomes" id="UP000504635">
    <property type="component" value="Unplaced"/>
</dbReference>
<feature type="active site" description="Proton acceptor" evidence="3">
    <location>
        <position position="302"/>
    </location>
</feature>
<feature type="compositionally biased region" description="Basic and acidic residues" evidence="4">
    <location>
        <begin position="491"/>
        <end position="503"/>
    </location>
</feature>
<organism evidence="6 7">
    <name type="scientific">Sitophilus oryzae</name>
    <name type="common">Rice weevil</name>
    <name type="synonym">Curculio oryzae</name>
    <dbReference type="NCBI Taxonomy" id="7048"/>
    <lineage>
        <taxon>Eukaryota</taxon>
        <taxon>Metazoa</taxon>
        <taxon>Ecdysozoa</taxon>
        <taxon>Arthropoda</taxon>
        <taxon>Hexapoda</taxon>
        <taxon>Insecta</taxon>
        <taxon>Pterygota</taxon>
        <taxon>Neoptera</taxon>
        <taxon>Endopterygota</taxon>
        <taxon>Coleoptera</taxon>
        <taxon>Polyphaga</taxon>
        <taxon>Cucujiformia</taxon>
        <taxon>Curculionidae</taxon>
        <taxon>Dryophthorinae</taxon>
        <taxon>Sitophilus</taxon>
    </lineage>
</organism>
<dbReference type="GO" id="GO:0006597">
    <property type="term" value="P:spermine biosynthetic process"/>
    <property type="evidence" value="ECO:0007669"/>
    <property type="project" value="InterPro"/>
</dbReference>
<feature type="compositionally biased region" description="Polar residues" evidence="4">
    <location>
        <begin position="644"/>
        <end position="654"/>
    </location>
</feature>
<evidence type="ECO:0000256" key="3">
    <source>
        <dbReference type="PROSITE-ProRule" id="PRU00354"/>
    </source>
</evidence>
<feature type="compositionally biased region" description="Polar residues" evidence="4">
    <location>
        <begin position="603"/>
        <end position="613"/>
    </location>
</feature>
<feature type="compositionally biased region" description="Polar residues" evidence="4">
    <location>
        <begin position="776"/>
        <end position="797"/>
    </location>
</feature>
<feature type="region of interest" description="Disordered" evidence="4">
    <location>
        <begin position="414"/>
        <end position="730"/>
    </location>
</feature>
<dbReference type="Gene3D" id="2.30.140.10">
    <property type="entry name" value="Spermidine synthase, tetramerisation domain"/>
    <property type="match status" value="1"/>
</dbReference>
<feature type="region of interest" description="Disordered" evidence="4">
    <location>
        <begin position="745"/>
        <end position="797"/>
    </location>
</feature>